<dbReference type="STRING" id="1871111.GCA_001704615_02695"/>
<dbReference type="Proteomes" id="UP000245977">
    <property type="component" value="Chromosome"/>
</dbReference>
<name>A0A2S2FGN9_9GAMM</name>
<dbReference type="Gene3D" id="3.30.420.40">
    <property type="match status" value="2"/>
</dbReference>
<organism evidence="2 3">
    <name type="scientific">Acinetobacter defluvii</name>
    <dbReference type="NCBI Taxonomy" id="1871111"/>
    <lineage>
        <taxon>Bacteria</taxon>
        <taxon>Pseudomonadati</taxon>
        <taxon>Pseudomonadota</taxon>
        <taxon>Gammaproteobacteria</taxon>
        <taxon>Moraxellales</taxon>
        <taxon>Moraxellaceae</taxon>
        <taxon>Acinetobacter</taxon>
    </lineage>
</organism>
<dbReference type="PANTHER" id="PTHR18964">
    <property type="entry name" value="ROK (REPRESSOR, ORF, KINASE) FAMILY"/>
    <property type="match status" value="1"/>
</dbReference>
<accession>A0A2S2FGN9</accession>
<dbReference type="Pfam" id="PF00480">
    <property type="entry name" value="ROK"/>
    <property type="match status" value="1"/>
</dbReference>
<dbReference type="RefSeq" id="WP_065993547.1">
    <property type="nucleotide sequence ID" value="NZ_CP029397.2"/>
</dbReference>
<dbReference type="InterPro" id="IPR043129">
    <property type="entry name" value="ATPase_NBD"/>
</dbReference>
<proteinExistence type="inferred from homology"/>
<sequence length="276" mass="30010">MTSYSIGIDLGGTKLLILYDQIEERFDTGVSFTPEKLISHLRSFILRHKIQPKSISLAVPGLVAEDEYIVNCDVLPHFTGWRAKNALELFCSKVMILNDVKAAMYEELYERLDHTTSGIIISGTAIGATFIINGKPLLGASGWAGELGYLPLQCNAEVKRLDEIASGLAISKFCNLTPSNLAIRANNGDLEILTAIREAGTFLGLGIAAVINLLNPSLLLIGGRTTELPGYLESAFISAKQNTLSELWQDCHLSKVKAGRKVVALGAIRAAEKKFY</sequence>
<dbReference type="PANTHER" id="PTHR18964:SF149">
    <property type="entry name" value="BIFUNCTIONAL UDP-N-ACETYLGLUCOSAMINE 2-EPIMERASE_N-ACETYLMANNOSAMINE KINASE"/>
    <property type="match status" value="1"/>
</dbReference>
<dbReference type="OrthoDB" id="3189808at2"/>
<evidence type="ECO:0000313" key="2">
    <source>
        <dbReference type="EMBL" id="AWL29955.1"/>
    </source>
</evidence>
<evidence type="ECO:0000256" key="1">
    <source>
        <dbReference type="ARBA" id="ARBA00006479"/>
    </source>
</evidence>
<dbReference type="InterPro" id="IPR000600">
    <property type="entry name" value="ROK"/>
</dbReference>
<comment type="similarity">
    <text evidence="1">Belongs to the ROK (NagC/XylR) family.</text>
</comment>
<dbReference type="KEGG" id="adv:DJ533_15975"/>
<dbReference type="SUPFAM" id="SSF53067">
    <property type="entry name" value="Actin-like ATPase domain"/>
    <property type="match status" value="1"/>
</dbReference>
<dbReference type="CDD" id="cd23763">
    <property type="entry name" value="ASKHA_ATPase_ROK"/>
    <property type="match status" value="1"/>
</dbReference>
<evidence type="ECO:0000313" key="3">
    <source>
        <dbReference type="Proteomes" id="UP000245977"/>
    </source>
</evidence>
<dbReference type="EMBL" id="CP029397">
    <property type="protein sequence ID" value="AWL29955.1"/>
    <property type="molecule type" value="Genomic_DNA"/>
</dbReference>
<protein>
    <submittedName>
        <fullName evidence="2">ROK family protein</fullName>
    </submittedName>
</protein>
<reference evidence="2" key="1">
    <citation type="submission" date="2019-08" db="EMBL/GenBank/DDBJ databases">
        <title>The complete genome of Acinetobacter defluvii strain WCHAD010030.</title>
        <authorList>
            <person name="Hu Y."/>
            <person name="Qin J."/>
            <person name="Feng Y."/>
            <person name="Zong Z."/>
        </authorList>
    </citation>
    <scope>NUCLEOTIDE SEQUENCE</scope>
    <source>
        <strain evidence="2">WCHA30</strain>
    </source>
</reference>
<gene>
    <name evidence="2" type="ORF">DJ533_15975</name>
</gene>
<dbReference type="AlphaFoldDB" id="A0A2S2FGN9"/>
<keyword evidence="3" id="KW-1185">Reference proteome</keyword>